<accession>A0ABW5HD26</accession>
<dbReference type="Proteomes" id="UP001597483">
    <property type="component" value="Unassembled WGS sequence"/>
</dbReference>
<gene>
    <name evidence="1" type="ORF">ACFSVL_25640</name>
</gene>
<dbReference type="EMBL" id="JBHUKS010000018">
    <property type="protein sequence ID" value="MFD2470799.1"/>
    <property type="molecule type" value="Genomic_DNA"/>
</dbReference>
<proteinExistence type="predicted"/>
<dbReference type="RefSeq" id="WP_378308096.1">
    <property type="nucleotide sequence ID" value="NZ_JBHUKS010000018.1"/>
</dbReference>
<organism evidence="1 2">
    <name type="scientific">Amycolatopsis silviterrae</name>
    <dbReference type="NCBI Taxonomy" id="1656914"/>
    <lineage>
        <taxon>Bacteria</taxon>
        <taxon>Bacillati</taxon>
        <taxon>Actinomycetota</taxon>
        <taxon>Actinomycetes</taxon>
        <taxon>Pseudonocardiales</taxon>
        <taxon>Pseudonocardiaceae</taxon>
        <taxon>Amycolatopsis</taxon>
    </lineage>
</organism>
<evidence type="ECO:0000313" key="2">
    <source>
        <dbReference type="Proteomes" id="UP001597483"/>
    </source>
</evidence>
<evidence type="ECO:0000313" key="1">
    <source>
        <dbReference type="EMBL" id="MFD2470799.1"/>
    </source>
</evidence>
<keyword evidence="2" id="KW-1185">Reference proteome</keyword>
<comment type="caution">
    <text evidence="1">The sequence shown here is derived from an EMBL/GenBank/DDBJ whole genome shotgun (WGS) entry which is preliminary data.</text>
</comment>
<name>A0ABW5HD26_9PSEU</name>
<reference evidence="2" key="1">
    <citation type="journal article" date="2019" name="Int. J. Syst. Evol. Microbiol.">
        <title>The Global Catalogue of Microorganisms (GCM) 10K type strain sequencing project: providing services to taxonomists for standard genome sequencing and annotation.</title>
        <authorList>
            <consortium name="The Broad Institute Genomics Platform"/>
            <consortium name="The Broad Institute Genome Sequencing Center for Infectious Disease"/>
            <person name="Wu L."/>
            <person name="Ma J."/>
        </authorList>
    </citation>
    <scope>NUCLEOTIDE SEQUENCE [LARGE SCALE GENOMIC DNA]</scope>
    <source>
        <strain evidence="2">CGMCC 4.7641</strain>
    </source>
</reference>
<protein>
    <submittedName>
        <fullName evidence="1">Uncharacterized protein</fullName>
    </submittedName>
</protein>
<sequence>MDAREREDRARRWRTLPEPVRLEDLTLAQAVEPGSDSTWNVDYERYWAAQEANWSGR</sequence>